<gene>
    <name evidence="7" type="ORF">Cni_G27451</name>
</gene>
<organism evidence="7 8">
    <name type="scientific">Canna indica</name>
    <name type="common">Indian-shot</name>
    <dbReference type="NCBI Taxonomy" id="4628"/>
    <lineage>
        <taxon>Eukaryota</taxon>
        <taxon>Viridiplantae</taxon>
        <taxon>Streptophyta</taxon>
        <taxon>Embryophyta</taxon>
        <taxon>Tracheophyta</taxon>
        <taxon>Spermatophyta</taxon>
        <taxon>Magnoliopsida</taxon>
        <taxon>Liliopsida</taxon>
        <taxon>Zingiberales</taxon>
        <taxon>Cannaceae</taxon>
        <taxon>Canna</taxon>
    </lineage>
</organism>
<dbReference type="GO" id="GO:0046872">
    <property type="term" value="F:metal ion binding"/>
    <property type="evidence" value="ECO:0007669"/>
    <property type="project" value="UniProtKB-KW"/>
</dbReference>
<sequence length="264" mass="29866">MRRAWREFFQLPLEEKNKYANSPKTYEGFGSRLGVDKDIVLDWADYFFLNLLPHSIKSPDKYWPSQPSALREITEEYANELFKLCEVLLRLLSTGLGLDEGHLSRAYGGDDRISACMRVNLYPRCPQPDLTLGLSPHSDPGGLTVLLADDHVDGLQVRKGDKWIAVRPEPGAFVVNVADQTQVISNAIYKSVEHRVTANSKEGRLSFAFFYNPDGDVSIGPAEELVVPSQRPAIYPTITFNEYRKYVRTRGPRGKSQVEFLKVN</sequence>
<evidence type="ECO:0000256" key="1">
    <source>
        <dbReference type="ARBA" id="ARBA00008056"/>
    </source>
</evidence>
<evidence type="ECO:0000256" key="4">
    <source>
        <dbReference type="ARBA" id="ARBA00023004"/>
    </source>
</evidence>
<evidence type="ECO:0000313" key="7">
    <source>
        <dbReference type="EMBL" id="WOL18654.1"/>
    </source>
</evidence>
<dbReference type="EMBL" id="CP136898">
    <property type="protein sequence ID" value="WOL18654.1"/>
    <property type="molecule type" value="Genomic_DNA"/>
</dbReference>
<evidence type="ECO:0000256" key="3">
    <source>
        <dbReference type="ARBA" id="ARBA00023002"/>
    </source>
</evidence>
<dbReference type="InterPro" id="IPR027443">
    <property type="entry name" value="IPNS-like_sf"/>
</dbReference>
<dbReference type="InterPro" id="IPR050295">
    <property type="entry name" value="Plant_2OG-oxidoreductases"/>
</dbReference>
<keyword evidence="3 5" id="KW-0560">Oxidoreductase</keyword>
<keyword evidence="4 5" id="KW-0408">Iron</keyword>
<evidence type="ECO:0000256" key="2">
    <source>
        <dbReference type="ARBA" id="ARBA00022723"/>
    </source>
</evidence>
<dbReference type="InterPro" id="IPR044861">
    <property type="entry name" value="IPNS-like_FE2OG_OXY"/>
</dbReference>
<proteinExistence type="inferred from homology"/>
<keyword evidence="2 5" id="KW-0479">Metal-binding</keyword>
<feature type="domain" description="Fe2OG dioxygenase" evidence="6">
    <location>
        <begin position="112"/>
        <end position="213"/>
    </location>
</feature>
<dbReference type="Pfam" id="PF14226">
    <property type="entry name" value="DIOX_N"/>
    <property type="match status" value="1"/>
</dbReference>
<dbReference type="AlphaFoldDB" id="A0AAQ3L1S2"/>
<dbReference type="Proteomes" id="UP001327560">
    <property type="component" value="Chromosome 9"/>
</dbReference>
<reference evidence="7 8" key="1">
    <citation type="submission" date="2023-10" db="EMBL/GenBank/DDBJ databases">
        <title>Chromosome-scale genome assembly provides insights into flower coloration mechanisms of Canna indica.</title>
        <authorList>
            <person name="Li C."/>
        </authorList>
    </citation>
    <scope>NUCLEOTIDE SEQUENCE [LARGE SCALE GENOMIC DNA]</scope>
    <source>
        <tissue evidence="7">Flower</tissue>
    </source>
</reference>
<evidence type="ECO:0000313" key="8">
    <source>
        <dbReference type="Proteomes" id="UP001327560"/>
    </source>
</evidence>
<evidence type="ECO:0000259" key="6">
    <source>
        <dbReference type="PROSITE" id="PS51471"/>
    </source>
</evidence>
<keyword evidence="8" id="KW-1185">Reference proteome</keyword>
<accession>A0AAQ3L1S2</accession>
<dbReference type="Pfam" id="PF03171">
    <property type="entry name" value="2OG-FeII_Oxy"/>
    <property type="match status" value="1"/>
</dbReference>
<name>A0AAQ3L1S2_9LILI</name>
<dbReference type="SUPFAM" id="SSF51197">
    <property type="entry name" value="Clavaminate synthase-like"/>
    <property type="match status" value="1"/>
</dbReference>
<dbReference type="Gene3D" id="2.60.120.330">
    <property type="entry name" value="B-lactam Antibiotic, Isopenicillin N Synthase, Chain"/>
    <property type="match status" value="1"/>
</dbReference>
<dbReference type="InterPro" id="IPR026992">
    <property type="entry name" value="DIOX_N"/>
</dbReference>
<dbReference type="PANTHER" id="PTHR47991">
    <property type="entry name" value="OXOGLUTARATE/IRON-DEPENDENT DIOXYGENASE"/>
    <property type="match status" value="1"/>
</dbReference>
<comment type="similarity">
    <text evidence="1 5">Belongs to the iron/ascorbate-dependent oxidoreductase family.</text>
</comment>
<evidence type="ECO:0000256" key="5">
    <source>
        <dbReference type="RuleBase" id="RU003682"/>
    </source>
</evidence>
<dbReference type="GO" id="GO:0016491">
    <property type="term" value="F:oxidoreductase activity"/>
    <property type="evidence" value="ECO:0007669"/>
    <property type="project" value="UniProtKB-KW"/>
</dbReference>
<protein>
    <submittedName>
        <fullName evidence="7">Protein SRG1-like isoform X2</fullName>
    </submittedName>
</protein>
<dbReference type="PROSITE" id="PS51471">
    <property type="entry name" value="FE2OG_OXY"/>
    <property type="match status" value="1"/>
</dbReference>
<dbReference type="InterPro" id="IPR005123">
    <property type="entry name" value="Oxoglu/Fe-dep_dioxygenase_dom"/>
</dbReference>